<evidence type="ECO:0000256" key="4">
    <source>
        <dbReference type="SAM" id="MobiDB-lite"/>
    </source>
</evidence>
<dbReference type="PANTHER" id="PTHR30061:SF50">
    <property type="entry name" value="MALTOSE_MALTODEXTRIN-BINDING PERIPLASMIC PROTEIN"/>
    <property type="match status" value="1"/>
</dbReference>
<proteinExistence type="inferred from homology"/>
<keyword evidence="6" id="KW-1185">Reference proteome</keyword>
<evidence type="ECO:0000256" key="3">
    <source>
        <dbReference type="ARBA" id="ARBA00022729"/>
    </source>
</evidence>
<feature type="compositionally biased region" description="Acidic residues" evidence="4">
    <location>
        <begin position="26"/>
        <end position="37"/>
    </location>
</feature>
<evidence type="ECO:0000256" key="2">
    <source>
        <dbReference type="ARBA" id="ARBA00022448"/>
    </source>
</evidence>
<dbReference type="EMBL" id="SUMB01000015">
    <property type="protein sequence ID" value="TJZ42810.1"/>
    <property type="molecule type" value="Genomic_DNA"/>
</dbReference>
<feature type="region of interest" description="Disordered" evidence="4">
    <location>
        <begin position="353"/>
        <end position="375"/>
    </location>
</feature>
<sequence length="468" mass="50139">MRRREFGAGATAALLAATGCGAPEDAGVDDGGVDDSAVEGRGSRPGSPIVLTLLSHYASEPLKSALQSAVDAWNATHRRVKVRTTAVKFTDLLTTYMVRQAAGQGADILHPYCLWTGQLVQAGVLRPAPPEAVRRIRRDFSPAAVTASSVHGTVYGYPTEVQTYALFYNRRLLRAAGYSGPPRTWRELEEAAYRTARRDRHGNTLVQGFGLSRFDDSTVVGQTLALLAARGGSLLTPDGRWTAIDSAAGRDVFDLERRLIDRGASDTGSTLPKAFPSGQVAMAISAGWWTAVLRGLMGRAYRDVGVAPVPGLAAGDRGTLATGFLLGVNSRCRHPEAAWEFLRWLNAVPVPARARGGDNGRGRDGDRGGDSGRQVSVTRMSALQVSVGSMTGRADDMRALLGPGSGSDPNLGPFLDALRYADPEPNGPRAQRVKSLLRKNIETVWTGRRSVDEALRLATRQLNQELGR</sequence>
<dbReference type="AlphaFoldDB" id="A0A4U0MPU1"/>
<reference evidence="5 6" key="1">
    <citation type="submission" date="2019-04" db="EMBL/GenBank/DDBJ databases">
        <title>Streptomyces piniterrae sp. nov., a heliquinomycin-producing actinomycete isolated from rhizosphere soil of Pinus yunnanensis.</title>
        <authorList>
            <person name="Zhuang X."/>
            <person name="Zhao J."/>
        </authorList>
    </citation>
    <scope>NUCLEOTIDE SEQUENCE [LARGE SCALE GENOMIC DNA]</scope>
    <source>
        <strain evidence="6">jys28</strain>
    </source>
</reference>
<dbReference type="PROSITE" id="PS51257">
    <property type="entry name" value="PROKAR_LIPOPROTEIN"/>
    <property type="match status" value="1"/>
</dbReference>
<comment type="caution">
    <text evidence="5">The sequence shown here is derived from an EMBL/GenBank/DDBJ whole genome shotgun (WGS) entry which is preliminary data.</text>
</comment>
<comment type="similarity">
    <text evidence="1">Belongs to the bacterial solute-binding protein 1 family.</text>
</comment>
<keyword evidence="3" id="KW-0732">Signal</keyword>
<dbReference type="InterPro" id="IPR006059">
    <property type="entry name" value="SBP"/>
</dbReference>
<dbReference type="OrthoDB" id="4289620at2"/>
<feature type="region of interest" description="Disordered" evidence="4">
    <location>
        <begin position="25"/>
        <end position="44"/>
    </location>
</feature>
<dbReference type="PANTHER" id="PTHR30061">
    <property type="entry name" value="MALTOSE-BINDING PERIPLASMIC PROTEIN"/>
    <property type="match status" value="1"/>
</dbReference>
<dbReference type="Pfam" id="PF01547">
    <property type="entry name" value="SBP_bac_1"/>
    <property type="match status" value="1"/>
</dbReference>
<dbReference type="SUPFAM" id="SSF53850">
    <property type="entry name" value="Periplasmic binding protein-like II"/>
    <property type="match status" value="1"/>
</dbReference>
<dbReference type="Gene3D" id="3.40.190.10">
    <property type="entry name" value="Periplasmic binding protein-like II"/>
    <property type="match status" value="4"/>
</dbReference>
<evidence type="ECO:0000313" key="6">
    <source>
        <dbReference type="Proteomes" id="UP000308697"/>
    </source>
</evidence>
<keyword evidence="2" id="KW-0813">Transport</keyword>
<evidence type="ECO:0000313" key="5">
    <source>
        <dbReference type="EMBL" id="TJZ42810.1"/>
    </source>
</evidence>
<name>A0A4U0MPU1_9ACTN</name>
<dbReference type="GO" id="GO:0055052">
    <property type="term" value="C:ATP-binding cassette (ABC) transporter complex, substrate-binding subunit-containing"/>
    <property type="evidence" value="ECO:0007669"/>
    <property type="project" value="TreeGrafter"/>
</dbReference>
<evidence type="ECO:0000256" key="1">
    <source>
        <dbReference type="ARBA" id="ARBA00008520"/>
    </source>
</evidence>
<dbReference type="GO" id="GO:0042956">
    <property type="term" value="P:maltodextrin transmembrane transport"/>
    <property type="evidence" value="ECO:0007669"/>
    <property type="project" value="TreeGrafter"/>
</dbReference>
<accession>A0A4U0MPU1</accession>
<protein>
    <submittedName>
        <fullName evidence="5">Extracellular solute-binding protein</fullName>
    </submittedName>
</protein>
<dbReference type="GO" id="GO:1901982">
    <property type="term" value="F:maltose binding"/>
    <property type="evidence" value="ECO:0007669"/>
    <property type="project" value="TreeGrafter"/>
</dbReference>
<feature type="compositionally biased region" description="Basic and acidic residues" evidence="4">
    <location>
        <begin position="355"/>
        <end position="370"/>
    </location>
</feature>
<dbReference type="GO" id="GO:0015768">
    <property type="term" value="P:maltose transport"/>
    <property type="evidence" value="ECO:0007669"/>
    <property type="project" value="TreeGrafter"/>
</dbReference>
<dbReference type="RefSeq" id="WP_136743987.1">
    <property type="nucleotide sequence ID" value="NZ_SUMB01000015.1"/>
</dbReference>
<dbReference type="Proteomes" id="UP000308697">
    <property type="component" value="Unassembled WGS sequence"/>
</dbReference>
<organism evidence="5 6">
    <name type="scientific">Streptomyces piniterrae</name>
    <dbReference type="NCBI Taxonomy" id="2571125"/>
    <lineage>
        <taxon>Bacteria</taxon>
        <taxon>Bacillati</taxon>
        <taxon>Actinomycetota</taxon>
        <taxon>Actinomycetes</taxon>
        <taxon>Kitasatosporales</taxon>
        <taxon>Streptomycetaceae</taxon>
        <taxon>Streptomyces</taxon>
    </lineage>
</organism>
<gene>
    <name evidence="5" type="ORF">FCH28_33495</name>
</gene>